<accession>A0ABY8BE67</accession>
<proteinExistence type="predicted"/>
<keyword evidence="3" id="KW-1185">Reference proteome</keyword>
<reference evidence="2 3" key="1">
    <citation type="submission" date="2023-02" db="EMBL/GenBank/DDBJ databases">
        <title>Gemone sequence of Telluria chitinolytica ACM 3522T.</title>
        <authorList>
            <person name="Frediansyah A."/>
            <person name="Miess H."/>
            <person name="Gross H."/>
        </authorList>
    </citation>
    <scope>NUCLEOTIDE SEQUENCE [LARGE SCALE GENOMIC DNA]</scope>
    <source>
        <strain evidence="2 3">ACM 3522</strain>
    </source>
</reference>
<evidence type="ECO:0008006" key="4">
    <source>
        <dbReference type="Google" id="ProtNLM"/>
    </source>
</evidence>
<feature type="chain" id="PRO_5047549107" description="DUF3455 domain-containing protein" evidence="1">
    <location>
        <begin position="23"/>
        <end position="184"/>
    </location>
</feature>
<dbReference type="RefSeq" id="WP_277416241.1">
    <property type="nucleotide sequence ID" value="NZ_CP119083.1"/>
</dbReference>
<organism evidence="2 3">
    <name type="scientific">Pseudoduganella chitinolytica</name>
    <dbReference type="NCBI Taxonomy" id="34070"/>
    <lineage>
        <taxon>Bacteria</taxon>
        <taxon>Pseudomonadati</taxon>
        <taxon>Pseudomonadota</taxon>
        <taxon>Betaproteobacteria</taxon>
        <taxon>Burkholderiales</taxon>
        <taxon>Oxalobacteraceae</taxon>
        <taxon>Telluria group</taxon>
        <taxon>Pseudoduganella</taxon>
    </lineage>
</organism>
<evidence type="ECO:0000256" key="1">
    <source>
        <dbReference type="SAM" id="SignalP"/>
    </source>
</evidence>
<protein>
    <recommendedName>
        <fullName evidence="4">DUF3455 domain-containing protein</fullName>
    </recommendedName>
</protein>
<evidence type="ECO:0000313" key="3">
    <source>
        <dbReference type="Proteomes" id="UP001216510"/>
    </source>
</evidence>
<feature type="signal peptide" evidence="1">
    <location>
        <begin position="1"/>
        <end position="22"/>
    </location>
</feature>
<dbReference type="Proteomes" id="UP001216510">
    <property type="component" value="Chromosome"/>
</dbReference>
<keyword evidence="1" id="KW-0732">Signal</keyword>
<gene>
    <name evidence="2" type="ORF">PX653_01755</name>
</gene>
<evidence type="ECO:0000313" key="2">
    <source>
        <dbReference type="EMBL" id="WEF33543.1"/>
    </source>
</evidence>
<sequence length="184" mass="19341">MHAISKLLACAVASAIAAAAVAQNQVTSAYSPLTDAACSAKVDDSTTGAQTMECPGVHGYRLRVTEDDERSSVDVVTPDGRSFALNFWDVVTRGFSTLGSHAEWRSKVVNGTAIPFAVIVGVNALDQRDPDNPHPLPLLAVARISRDEVCVTHRIDAAHPGATSRARIAAAQALAPCLRDTAKP</sequence>
<name>A0ABY8BE67_9BURK</name>
<dbReference type="EMBL" id="CP119083">
    <property type="protein sequence ID" value="WEF33543.1"/>
    <property type="molecule type" value="Genomic_DNA"/>
</dbReference>